<reference evidence="3" key="1">
    <citation type="journal article" date="2011" name="Nature">
        <title>Genome sequence and analysis of the tuber crop potato.</title>
        <authorList>
            <consortium name="The Potato Genome Sequencing Consortium"/>
        </authorList>
    </citation>
    <scope>NUCLEOTIDE SEQUENCE [LARGE SCALE GENOMIC DNA]</scope>
    <source>
        <strain evidence="3">cv. DM1-3 516 R44</strain>
    </source>
</reference>
<feature type="compositionally biased region" description="Basic and acidic residues" evidence="1">
    <location>
        <begin position="103"/>
        <end position="122"/>
    </location>
</feature>
<feature type="compositionally biased region" description="Basic residues" evidence="1">
    <location>
        <begin position="123"/>
        <end position="134"/>
    </location>
</feature>
<dbReference type="PaxDb" id="4113-PGSC0003DMT400094183"/>
<organism evidence="2 3">
    <name type="scientific">Solanum tuberosum</name>
    <name type="common">Potato</name>
    <dbReference type="NCBI Taxonomy" id="4113"/>
    <lineage>
        <taxon>Eukaryota</taxon>
        <taxon>Viridiplantae</taxon>
        <taxon>Streptophyta</taxon>
        <taxon>Embryophyta</taxon>
        <taxon>Tracheophyta</taxon>
        <taxon>Spermatophyta</taxon>
        <taxon>Magnoliopsida</taxon>
        <taxon>eudicotyledons</taxon>
        <taxon>Gunneridae</taxon>
        <taxon>Pentapetalae</taxon>
        <taxon>asterids</taxon>
        <taxon>lamiids</taxon>
        <taxon>Solanales</taxon>
        <taxon>Solanaceae</taxon>
        <taxon>Solanoideae</taxon>
        <taxon>Solaneae</taxon>
        <taxon>Solanum</taxon>
    </lineage>
</organism>
<dbReference type="EnsemblPlants" id="PGSC0003DMT400094183">
    <property type="protein sequence ID" value="PGSC0003DMT400094183"/>
    <property type="gene ID" value="PGSC0003DMG400043754"/>
</dbReference>
<accession>M1DTL1</accession>
<evidence type="ECO:0000313" key="2">
    <source>
        <dbReference type="EnsemblPlants" id="PGSC0003DMT400094183"/>
    </source>
</evidence>
<protein>
    <submittedName>
        <fullName evidence="2">Uncharacterized protein</fullName>
    </submittedName>
</protein>
<feature type="region of interest" description="Disordered" evidence="1">
    <location>
        <begin position="77"/>
        <end position="138"/>
    </location>
</feature>
<dbReference type="AlphaFoldDB" id="M1DTL1"/>
<name>M1DTL1_SOLTU</name>
<reference evidence="2" key="2">
    <citation type="submission" date="2015-06" db="UniProtKB">
        <authorList>
            <consortium name="EnsemblPlants"/>
        </authorList>
    </citation>
    <scope>IDENTIFICATION</scope>
    <source>
        <strain evidence="2">DM1-3 516 R44</strain>
    </source>
</reference>
<evidence type="ECO:0000256" key="1">
    <source>
        <dbReference type="SAM" id="MobiDB-lite"/>
    </source>
</evidence>
<keyword evidence="3" id="KW-1185">Reference proteome</keyword>
<dbReference type="Proteomes" id="UP000011115">
    <property type="component" value="Unassembled WGS sequence"/>
</dbReference>
<feature type="compositionally biased region" description="Basic and acidic residues" evidence="1">
    <location>
        <begin position="77"/>
        <end position="94"/>
    </location>
</feature>
<evidence type="ECO:0000313" key="3">
    <source>
        <dbReference type="Proteomes" id="UP000011115"/>
    </source>
</evidence>
<proteinExistence type="predicted"/>
<dbReference type="InParanoid" id="M1DTL1"/>
<dbReference type="HOGENOM" id="CLU_1597347_0_0_1"/>
<dbReference type="Gramene" id="PGSC0003DMT400094183">
    <property type="protein sequence ID" value="PGSC0003DMT400094183"/>
    <property type="gene ID" value="PGSC0003DMG400043754"/>
</dbReference>
<sequence length="167" mass="19566">MTSIEGTTQNPGITAETFSANQSLVQQKEMHMDMNCQEDLEALTSEVEEGWKNVEKKKGKGDNNEKETNQEMIDLTIDHNDVNENKDHEQEKEQNTLFFNKCTRSDKDRQSKTNERQKDKSERHHHNLRVRKARKEVQPYLENIERKFEATKRMLTSMNPISSKPSN</sequence>